<comment type="catalytic activity">
    <reaction evidence="16 17">
        <text>a ubiquinone + NADH + 5 H(+)(in) = a ubiquinol + NAD(+) + 4 H(+)(out)</text>
        <dbReference type="Rhea" id="RHEA:29091"/>
        <dbReference type="Rhea" id="RHEA-COMP:9565"/>
        <dbReference type="Rhea" id="RHEA-COMP:9566"/>
        <dbReference type="ChEBI" id="CHEBI:15378"/>
        <dbReference type="ChEBI" id="CHEBI:16389"/>
        <dbReference type="ChEBI" id="CHEBI:17976"/>
        <dbReference type="ChEBI" id="CHEBI:57540"/>
        <dbReference type="ChEBI" id="CHEBI:57945"/>
        <dbReference type="EC" id="7.1.1.2"/>
    </reaction>
</comment>
<dbReference type="GO" id="GO:0005743">
    <property type="term" value="C:mitochondrial inner membrane"/>
    <property type="evidence" value="ECO:0007669"/>
    <property type="project" value="UniProtKB-SubCell"/>
</dbReference>
<comment type="function">
    <text evidence="17">Core subunit of the mitochondrial membrane respiratory chain NADH dehydrogenase (Complex I) which catalyzes electron transfer from NADH through the respiratory chain, using ubiquinone as an electron acceptor. Essential for the catalytic activity and assembly of complex I.</text>
</comment>
<keyword evidence="15 17" id="KW-0472">Membrane</keyword>
<protein>
    <recommendedName>
        <fullName evidence="4 17">NADH-ubiquinone oxidoreductase chain 2</fullName>
        <ecNumber evidence="3 17">7.1.1.2</ecNumber>
    </recommendedName>
</protein>
<keyword evidence="10 17" id="KW-0249">Electron transport</keyword>
<proteinExistence type="inferred from homology"/>
<feature type="transmembrane region" description="Helical" evidence="17">
    <location>
        <begin position="269"/>
        <end position="292"/>
    </location>
</feature>
<dbReference type="GO" id="GO:0008137">
    <property type="term" value="F:NADH dehydrogenase (ubiquinone) activity"/>
    <property type="evidence" value="ECO:0007669"/>
    <property type="project" value="UniProtKB-EC"/>
</dbReference>
<keyword evidence="12 17" id="KW-0520">NAD</keyword>
<accession>A0A7D6W4X0</accession>
<dbReference type="PANTHER" id="PTHR46552:SF1">
    <property type="entry name" value="NADH-UBIQUINONE OXIDOREDUCTASE CHAIN 2"/>
    <property type="match status" value="1"/>
</dbReference>
<feature type="transmembrane region" description="Helical" evidence="17">
    <location>
        <begin position="59"/>
        <end position="80"/>
    </location>
</feature>
<evidence type="ECO:0000256" key="15">
    <source>
        <dbReference type="ARBA" id="ARBA00023136"/>
    </source>
</evidence>
<evidence type="ECO:0000256" key="7">
    <source>
        <dbReference type="ARBA" id="ARBA00022692"/>
    </source>
</evidence>
<organism evidence="19">
    <name type="scientific">Lumbriculus variegatus</name>
    <dbReference type="NCBI Taxonomy" id="61662"/>
    <lineage>
        <taxon>Eukaryota</taxon>
        <taxon>Metazoa</taxon>
        <taxon>Spiralia</taxon>
        <taxon>Lophotrochozoa</taxon>
        <taxon>Annelida</taxon>
        <taxon>Clitellata</taxon>
        <taxon>Oligochaeta</taxon>
        <taxon>Lumbriculida</taxon>
        <taxon>Lumbriculidae</taxon>
        <taxon>Lumbriculus</taxon>
    </lineage>
</organism>
<keyword evidence="8 17" id="KW-0999">Mitochondrion inner membrane</keyword>
<dbReference type="InterPro" id="IPR050175">
    <property type="entry name" value="Complex_I_Subunit_2"/>
</dbReference>
<keyword evidence="13 17" id="KW-0830">Ubiquinone</keyword>
<evidence type="ECO:0000256" key="9">
    <source>
        <dbReference type="ARBA" id="ARBA00022967"/>
    </source>
</evidence>
<feature type="transmembrane region" description="Helical" evidence="17">
    <location>
        <begin position="120"/>
        <end position="141"/>
    </location>
</feature>
<feature type="transmembrane region" description="Helical" evidence="17">
    <location>
        <begin position="147"/>
        <end position="164"/>
    </location>
</feature>
<dbReference type="InterPro" id="IPR003917">
    <property type="entry name" value="NADH_UbQ_OxRdtase_chain2"/>
</dbReference>
<comment type="subcellular location">
    <subcellularLocation>
        <location evidence="1 17">Mitochondrion inner membrane</location>
        <topology evidence="1 17">Multi-pass membrane protein</topology>
    </subcellularLocation>
</comment>
<sequence>MFNSLTFITSLTLISSTMLALTSTSWVCVWMMMELNLMSFIPILMSSNQNMETEASIKYFLVQALGSAMLLLASYSIYFTSNLSSFLNLILMLALLLKLGSFPAFFWFPSVMASINWTSSLILSTWQKIAPITLISMILTYNSQQTFALIAGMNSLIGGIMGMNQTNLRKLLAYSSINHMGWMMSMLYINMPMFCMMYFSLYVMLVLPIFYILICSSTMKQSSNMLNKSKELQLTMIILLLSLAGLPPLTGFLPKLCVMILLMDFNTPLLMVLILGSLMTLYFYLMLAISILNMNSMNYTQ</sequence>
<feature type="transmembrane region" description="Helical" evidence="17">
    <location>
        <begin position="197"/>
        <end position="216"/>
    </location>
</feature>
<evidence type="ECO:0000256" key="2">
    <source>
        <dbReference type="ARBA" id="ARBA00007012"/>
    </source>
</evidence>
<comment type="similarity">
    <text evidence="2 17">Belongs to the complex I subunit 2 family.</text>
</comment>
<keyword evidence="6 17" id="KW-0679">Respiratory chain</keyword>
<evidence type="ECO:0000256" key="4">
    <source>
        <dbReference type="ARBA" id="ARBA00021008"/>
    </source>
</evidence>
<dbReference type="EC" id="7.1.1.2" evidence="3 17"/>
<keyword evidence="9 17" id="KW-1278">Translocase</keyword>
<evidence type="ECO:0000256" key="12">
    <source>
        <dbReference type="ARBA" id="ARBA00023027"/>
    </source>
</evidence>
<dbReference type="EMBL" id="MT628551">
    <property type="protein sequence ID" value="QLY89735.1"/>
    <property type="molecule type" value="Genomic_DNA"/>
</dbReference>
<feature type="domain" description="NADH:quinone oxidoreductase/Mrp antiporter transmembrane" evidence="18">
    <location>
        <begin position="23"/>
        <end position="280"/>
    </location>
</feature>
<dbReference type="AlphaFoldDB" id="A0A7D6W4X0"/>
<evidence type="ECO:0000256" key="3">
    <source>
        <dbReference type="ARBA" id="ARBA00012944"/>
    </source>
</evidence>
<dbReference type="PANTHER" id="PTHR46552">
    <property type="entry name" value="NADH-UBIQUINONE OXIDOREDUCTASE CHAIN 2"/>
    <property type="match status" value="1"/>
</dbReference>
<evidence type="ECO:0000259" key="18">
    <source>
        <dbReference type="Pfam" id="PF00361"/>
    </source>
</evidence>
<evidence type="ECO:0000256" key="11">
    <source>
        <dbReference type="ARBA" id="ARBA00022989"/>
    </source>
</evidence>
<evidence type="ECO:0000313" key="19">
    <source>
        <dbReference type="EMBL" id="QLY89735.1"/>
    </source>
</evidence>
<dbReference type="GO" id="GO:0006120">
    <property type="term" value="P:mitochondrial electron transport, NADH to ubiquinone"/>
    <property type="evidence" value="ECO:0007669"/>
    <property type="project" value="InterPro"/>
</dbReference>
<evidence type="ECO:0000256" key="6">
    <source>
        <dbReference type="ARBA" id="ARBA00022660"/>
    </source>
</evidence>
<keyword evidence="5" id="KW-0813">Transport</keyword>
<evidence type="ECO:0000256" key="14">
    <source>
        <dbReference type="ARBA" id="ARBA00023128"/>
    </source>
</evidence>
<evidence type="ECO:0000256" key="17">
    <source>
        <dbReference type="RuleBase" id="RU003403"/>
    </source>
</evidence>
<evidence type="ECO:0000256" key="8">
    <source>
        <dbReference type="ARBA" id="ARBA00022792"/>
    </source>
</evidence>
<geneLocation type="mitochondrion" evidence="19"/>
<feature type="transmembrane region" description="Helical" evidence="17">
    <location>
        <begin position="237"/>
        <end position="263"/>
    </location>
</feature>
<evidence type="ECO:0000256" key="1">
    <source>
        <dbReference type="ARBA" id="ARBA00004448"/>
    </source>
</evidence>
<gene>
    <name evidence="19" type="primary">ND2</name>
</gene>
<evidence type="ECO:0000256" key="13">
    <source>
        <dbReference type="ARBA" id="ARBA00023075"/>
    </source>
</evidence>
<keyword evidence="11 17" id="KW-1133">Transmembrane helix</keyword>
<dbReference type="Pfam" id="PF00361">
    <property type="entry name" value="Proton_antipo_M"/>
    <property type="match status" value="1"/>
</dbReference>
<evidence type="ECO:0000256" key="10">
    <source>
        <dbReference type="ARBA" id="ARBA00022982"/>
    </source>
</evidence>
<feature type="transmembrane region" description="Helical" evidence="17">
    <location>
        <begin position="86"/>
        <end position="108"/>
    </location>
</feature>
<dbReference type="InterPro" id="IPR001750">
    <property type="entry name" value="ND/Mrp_TM"/>
</dbReference>
<evidence type="ECO:0000256" key="5">
    <source>
        <dbReference type="ARBA" id="ARBA00022448"/>
    </source>
</evidence>
<evidence type="ECO:0000256" key="16">
    <source>
        <dbReference type="ARBA" id="ARBA00049551"/>
    </source>
</evidence>
<keyword evidence="14 17" id="KW-0496">Mitochondrion</keyword>
<name>A0A7D6W4X0_9ANNE</name>
<dbReference type="PRINTS" id="PR01436">
    <property type="entry name" value="NADHDHGNASE2"/>
</dbReference>
<reference evidence="19" key="1">
    <citation type="submission" date="2020-06" db="EMBL/GenBank/DDBJ databases">
        <title>DNAmark Project.</title>
        <authorList>
            <person name="Leerhoei F."/>
        </authorList>
    </citation>
    <scope>NUCLEOTIDE SEQUENCE</scope>
    <source>
        <strain evidence="19">DM1288</strain>
    </source>
</reference>
<keyword evidence="7 17" id="KW-0812">Transmembrane</keyword>